<feature type="compositionally biased region" description="Basic and acidic residues" evidence="2">
    <location>
        <begin position="1"/>
        <end position="10"/>
    </location>
</feature>
<keyword evidence="5" id="KW-1185">Reference proteome</keyword>
<organism evidence="4 5">
    <name type="scientific">Euplotes crassus</name>
    <dbReference type="NCBI Taxonomy" id="5936"/>
    <lineage>
        <taxon>Eukaryota</taxon>
        <taxon>Sar</taxon>
        <taxon>Alveolata</taxon>
        <taxon>Ciliophora</taxon>
        <taxon>Intramacronucleata</taxon>
        <taxon>Spirotrichea</taxon>
        <taxon>Hypotrichia</taxon>
        <taxon>Euplotida</taxon>
        <taxon>Euplotidae</taxon>
        <taxon>Moneuplotes</taxon>
    </lineage>
</organism>
<dbReference type="InterPro" id="IPR000270">
    <property type="entry name" value="PB1_dom"/>
</dbReference>
<evidence type="ECO:0000256" key="1">
    <source>
        <dbReference type="SAM" id="Coils"/>
    </source>
</evidence>
<accession>A0AAD1U9Y7</accession>
<feature type="compositionally biased region" description="Basic and acidic residues" evidence="2">
    <location>
        <begin position="275"/>
        <end position="290"/>
    </location>
</feature>
<feature type="compositionally biased region" description="Basic residues" evidence="2">
    <location>
        <begin position="236"/>
        <end position="262"/>
    </location>
</feature>
<protein>
    <recommendedName>
        <fullName evidence="3">PB1 domain-containing protein</fullName>
    </recommendedName>
</protein>
<evidence type="ECO:0000259" key="3">
    <source>
        <dbReference type="Pfam" id="PF00564"/>
    </source>
</evidence>
<keyword evidence="1" id="KW-0175">Coiled coil</keyword>
<dbReference type="Pfam" id="PF00564">
    <property type="entry name" value="PB1"/>
    <property type="match status" value="1"/>
</dbReference>
<feature type="coiled-coil region" evidence="1">
    <location>
        <begin position="196"/>
        <end position="232"/>
    </location>
</feature>
<dbReference type="Gene3D" id="3.10.20.90">
    <property type="entry name" value="Phosphatidylinositol 3-kinase Catalytic Subunit, Chain A, domain 1"/>
    <property type="match status" value="1"/>
</dbReference>
<feature type="compositionally biased region" description="Basic and acidic residues" evidence="2">
    <location>
        <begin position="349"/>
        <end position="359"/>
    </location>
</feature>
<feature type="domain" description="PB1" evidence="3">
    <location>
        <begin position="65"/>
        <end position="145"/>
    </location>
</feature>
<proteinExistence type="predicted"/>
<dbReference type="EMBL" id="CAMPGE010004135">
    <property type="protein sequence ID" value="CAI2362979.1"/>
    <property type="molecule type" value="Genomic_DNA"/>
</dbReference>
<feature type="compositionally biased region" description="Polar residues" evidence="2">
    <location>
        <begin position="22"/>
        <end position="39"/>
    </location>
</feature>
<sequence>MSKNLFEKKTSPTKHGFGKNLFQKSSGEPSQGVNLFNLGSNTGNPFSTSGKKNVEAFSSKPLPPLKIKYNNRVKKIANVPNTFQKFENLVKKKYQEFSQGKHSYKVCYLDNEDDQIDISDDEDYDVFLQFVTTARPPSVKLFLNSKAEGRGFDREIDDCETVNESILGDTMLGSTVDRPSLMTSPVPPPGYDFSKIEEYKKEIEMLKFEVEKNKIKNQLLEEKSKIVATKKEIAKQKKAVKKVKKGSNKSKKGKVNKNKKPKPVATIFDQNQDLIDIKDPEVHPNIEMEYKSLQSESSDDEHHSKKNESGSEVEMIQKKPETNKVFDSDKEEEPLKSESDGGYNPCESDSPKPRQNDSFELIDDRPREFSDSKHEHAIQPVIEKPIEKIQKKILCQQCKRDLTEDTRFICSIRDNYTLCELCEMHRNDGYVFIKIPKGVEFNFEVYDKFCQKMLGIYEAPSYKLEECQYAIMNTNKRKDDLKIGNMLKKKAQILNKERYREGVPFELGGFVTLNWEVKNMIHKAWSENMIFICSNDSDLTLNEQRIDSKLGAGQKGEINLKFKMPKDINGKVFLTLKMYLFDLDEQKAIGEPFVVNLVKAD</sequence>
<dbReference type="SUPFAM" id="SSF57850">
    <property type="entry name" value="RING/U-box"/>
    <property type="match status" value="1"/>
</dbReference>
<dbReference type="SUPFAM" id="SSF54277">
    <property type="entry name" value="CAD &amp; PB1 domains"/>
    <property type="match status" value="1"/>
</dbReference>
<comment type="caution">
    <text evidence="4">The sequence shown here is derived from an EMBL/GenBank/DDBJ whole genome shotgun (WGS) entry which is preliminary data.</text>
</comment>
<evidence type="ECO:0000313" key="5">
    <source>
        <dbReference type="Proteomes" id="UP001295684"/>
    </source>
</evidence>
<dbReference type="AlphaFoldDB" id="A0AAD1U9Y7"/>
<feature type="region of interest" description="Disordered" evidence="2">
    <location>
        <begin position="236"/>
        <end position="359"/>
    </location>
</feature>
<reference evidence="4" key="1">
    <citation type="submission" date="2023-07" db="EMBL/GenBank/DDBJ databases">
        <authorList>
            <consortium name="AG Swart"/>
            <person name="Singh M."/>
            <person name="Singh A."/>
            <person name="Seah K."/>
            <person name="Emmerich C."/>
        </authorList>
    </citation>
    <scope>NUCLEOTIDE SEQUENCE</scope>
    <source>
        <strain evidence="4">DP1</strain>
    </source>
</reference>
<gene>
    <name evidence="4" type="ORF">ECRASSUSDP1_LOCUS4309</name>
</gene>
<feature type="region of interest" description="Disordered" evidence="2">
    <location>
        <begin position="1"/>
        <end position="39"/>
    </location>
</feature>
<feature type="compositionally biased region" description="Basic and acidic residues" evidence="2">
    <location>
        <begin position="300"/>
        <end position="339"/>
    </location>
</feature>
<dbReference type="Proteomes" id="UP001295684">
    <property type="component" value="Unassembled WGS sequence"/>
</dbReference>
<evidence type="ECO:0000256" key="2">
    <source>
        <dbReference type="SAM" id="MobiDB-lite"/>
    </source>
</evidence>
<evidence type="ECO:0000313" key="4">
    <source>
        <dbReference type="EMBL" id="CAI2362979.1"/>
    </source>
</evidence>
<name>A0AAD1U9Y7_EUPCR</name>
<dbReference type="CDD" id="cd05992">
    <property type="entry name" value="PB1"/>
    <property type="match status" value="1"/>
</dbReference>